<dbReference type="InterPro" id="IPR017441">
    <property type="entry name" value="Protein_kinase_ATP_BS"/>
</dbReference>
<dbReference type="InterPro" id="IPR011990">
    <property type="entry name" value="TPR-like_helical_dom_sf"/>
</dbReference>
<keyword evidence="1" id="KW-0808">Transferase</keyword>
<feature type="coiled-coil region" evidence="6">
    <location>
        <begin position="427"/>
        <end position="456"/>
    </location>
</feature>
<dbReference type="Proteomes" id="UP001595904">
    <property type="component" value="Unassembled WGS sequence"/>
</dbReference>
<dbReference type="EMBL" id="JBHSDU010000003">
    <property type="protein sequence ID" value="MFC4309620.1"/>
    <property type="molecule type" value="Genomic_DNA"/>
</dbReference>
<dbReference type="PROSITE" id="PS50011">
    <property type="entry name" value="PROTEIN_KINASE_DOM"/>
    <property type="match status" value="1"/>
</dbReference>
<dbReference type="InterPro" id="IPR019734">
    <property type="entry name" value="TPR_rpt"/>
</dbReference>
<dbReference type="InterPro" id="IPR008271">
    <property type="entry name" value="Ser/Thr_kinase_AS"/>
</dbReference>
<dbReference type="CDD" id="cd14014">
    <property type="entry name" value="STKc_PknB_like"/>
    <property type="match status" value="1"/>
</dbReference>
<sequence length="890" mass="99277">MTVHPRSIAAIVDEAQQLPEEDRLQFLRQACASDSQLYESAVAELHSRPHSRQNWFDSAGSEAEPDAMFEQRRTLTGERIGAYRLVRSLGEGGMGEVFLAERADAQFKQQVAIKLVRRGLLSGQSQQRLRMERQILATLDHPNIARLFDGGTTSDGTPYIVMEYIDGEPIDTYCDRRNLNIEARLKLFQAVCSAVHRAHQNLIVHRDLKPSNILVTADGTPKLLDFGIAKWLDDNGHMMHTMAVTQADIRVMTPGHASPEQVRGDLITTASDIYVLGVLLHELLCGFKPFVVRGIRMAELERTICEDDPPSPSEAIGIARESSHSSIDQVAAQRGTTPAKLQRQLRGDLDNIVAMAMRKEPERRYPSVEQLNADIDRLQRGLPVMARPDSWSYRSSKFIKRHGAALGLGAAFLALLIGFSITTLIQSKRVERERDVATKERTIAEAERERAEAVSEFLVESFTNADPARARGDSITAREILDVGAQRIANKLRGQPELQATLMDTIGTVYLGLGQLDRAQPLIEQALSIRRARFGEDNIDVGRSLFNLNRIYGERGDLVKAEQLARSSLALAEKHTGADSLQTALNLCQLGVILHRQDKWAAAEQSLQRCLDIRIARLGKTHELVADPLDNLALIAIDRMDFDTAERLAREAVAIDKQARQADHPLYARHLQNLASALQGKGDLKAAGPLYRQAIDLFDRVLGPKHFETIDAMSNYGRCLMKEGRLDEAQQIFATMLARDREIRPDHAYVGHDLESLGRVALRKHDYVTAERHLREALGIYRKTLPPEHGYITTTLTRLGRTLLELKRFKEAEATLGQAVDAWATSYGKDSSGYAAASALRGRVWARLGNTGEAERVFAASYPILVRSEVSPDVISAQELHTWIEELKQK</sequence>
<evidence type="ECO:0000256" key="6">
    <source>
        <dbReference type="SAM" id="Coils"/>
    </source>
</evidence>
<dbReference type="InterPro" id="IPR000719">
    <property type="entry name" value="Prot_kinase_dom"/>
</dbReference>
<evidence type="ECO:0000256" key="2">
    <source>
        <dbReference type="ARBA" id="ARBA00022741"/>
    </source>
</evidence>
<evidence type="ECO:0000256" key="3">
    <source>
        <dbReference type="ARBA" id="ARBA00022777"/>
    </source>
</evidence>
<keyword evidence="2 5" id="KW-0547">Nucleotide-binding</keyword>
<proteinExistence type="predicted"/>
<keyword evidence="10" id="KW-1185">Reference proteome</keyword>
<evidence type="ECO:0000313" key="9">
    <source>
        <dbReference type="EMBL" id="MFC4309620.1"/>
    </source>
</evidence>
<dbReference type="Gene3D" id="3.30.200.20">
    <property type="entry name" value="Phosphorylase Kinase, domain 1"/>
    <property type="match status" value="1"/>
</dbReference>
<dbReference type="SMART" id="SM00220">
    <property type="entry name" value="S_TKc"/>
    <property type="match status" value="1"/>
</dbReference>
<evidence type="ECO:0000256" key="5">
    <source>
        <dbReference type="PROSITE-ProRule" id="PRU10141"/>
    </source>
</evidence>
<feature type="binding site" evidence="5">
    <location>
        <position position="114"/>
    </location>
    <ligand>
        <name>ATP</name>
        <dbReference type="ChEBI" id="CHEBI:30616"/>
    </ligand>
</feature>
<evidence type="ECO:0000256" key="1">
    <source>
        <dbReference type="ARBA" id="ARBA00022679"/>
    </source>
</evidence>
<comment type="caution">
    <text evidence="9">The sequence shown here is derived from an EMBL/GenBank/DDBJ whole genome shotgun (WGS) entry which is preliminary data.</text>
</comment>
<organism evidence="9 10">
    <name type="scientific">Steroidobacter flavus</name>
    <dbReference type="NCBI Taxonomy" id="1842136"/>
    <lineage>
        <taxon>Bacteria</taxon>
        <taxon>Pseudomonadati</taxon>
        <taxon>Pseudomonadota</taxon>
        <taxon>Gammaproteobacteria</taxon>
        <taxon>Steroidobacterales</taxon>
        <taxon>Steroidobacteraceae</taxon>
        <taxon>Steroidobacter</taxon>
    </lineage>
</organism>
<evidence type="ECO:0000256" key="7">
    <source>
        <dbReference type="SAM" id="Phobius"/>
    </source>
</evidence>
<dbReference type="InterPro" id="IPR011009">
    <property type="entry name" value="Kinase-like_dom_sf"/>
</dbReference>
<keyword evidence="7" id="KW-1133">Transmembrane helix</keyword>
<protein>
    <submittedName>
        <fullName evidence="9">Tetratricopeptide repeat protein</fullName>
    </submittedName>
</protein>
<dbReference type="Gene3D" id="1.25.40.10">
    <property type="entry name" value="Tetratricopeptide repeat domain"/>
    <property type="match status" value="3"/>
</dbReference>
<gene>
    <name evidence="9" type="ORF">ACFPN2_11065</name>
</gene>
<evidence type="ECO:0000313" key="10">
    <source>
        <dbReference type="Proteomes" id="UP001595904"/>
    </source>
</evidence>
<evidence type="ECO:0000259" key="8">
    <source>
        <dbReference type="PROSITE" id="PS50011"/>
    </source>
</evidence>
<dbReference type="Pfam" id="PF13374">
    <property type="entry name" value="TPR_10"/>
    <property type="match status" value="1"/>
</dbReference>
<feature type="domain" description="Protein kinase" evidence="8">
    <location>
        <begin position="83"/>
        <end position="385"/>
    </location>
</feature>
<evidence type="ECO:0000256" key="4">
    <source>
        <dbReference type="ARBA" id="ARBA00022840"/>
    </source>
</evidence>
<reference evidence="10" key="1">
    <citation type="journal article" date="2019" name="Int. J. Syst. Evol. Microbiol.">
        <title>The Global Catalogue of Microorganisms (GCM) 10K type strain sequencing project: providing services to taxonomists for standard genome sequencing and annotation.</title>
        <authorList>
            <consortium name="The Broad Institute Genomics Platform"/>
            <consortium name="The Broad Institute Genome Sequencing Center for Infectious Disease"/>
            <person name="Wu L."/>
            <person name="Ma J."/>
        </authorList>
    </citation>
    <scope>NUCLEOTIDE SEQUENCE [LARGE SCALE GENOMIC DNA]</scope>
    <source>
        <strain evidence="10">CGMCC 1.10759</strain>
    </source>
</reference>
<dbReference type="RefSeq" id="WP_380596660.1">
    <property type="nucleotide sequence ID" value="NZ_JBHSDU010000003.1"/>
</dbReference>
<feature type="transmembrane region" description="Helical" evidence="7">
    <location>
        <begin position="404"/>
        <end position="425"/>
    </location>
</feature>
<dbReference type="Pfam" id="PF00069">
    <property type="entry name" value="Pkinase"/>
    <property type="match status" value="1"/>
</dbReference>
<dbReference type="SUPFAM" id="SSF48452">
    <property type="entry name" value="TPR-like"/>
    <property type="match status" value="3"/>
</dbReference>
<dbReference type="Pfam" id="PF13424">
    <property type="entry name" value="TPR_12"/>
    <property type="match status" value="4"/>
</dbReference>
<keyword evidence="3" id="KW-0418">Kinase</keyword>
<dbReference type="SUPFAM" id="SSF56112">
    <property type="entry name" value="Protein kinase-like (PK-like)"/>
    <property type="match status" value="1"/>
</dbReference>
<dbReference type="Gene3D" id="1.10.510.10">
    <property type="entry name" value="Transferase(Phosphotransferase) domain 1"/>
    <property type="match status" value="1"/>
</dbReference>
<dbReference type="PROSITE" id="PS00107">
    <property type="entry name" value="PROTEIN_KINASE_ATP"/>
    <property type="match status" value="1"/>
</dbReference>
<dbReference type="PANTHER" id="PTHR43289:SF34">
    <property type="entry name" value="SERINE_THREONINE-PROTEIN KINASE YBDM-RELATED"/>
    <property type="match status" value="1"/>
</dbReference>
<accession>A0ABV8SQL0</accession>
<dbReference type="PANTHER" id="PTHR43289">
    <property type="entry name" value="MITOGEN-ACTIVATED PROTEIN KINASE KINASE KINASE 20-RELATED"/>
    <property type="match status" value="1"/>
</dbReference>
<name>A0ABV8SQL0_9GAMM</name>
<keyword evidence="7" id="KW-0472">Membrane</keyword>
<keyword evidence="6" id="KW-0175">Coiled coil</keyword>
<keyword evidence="4 5" id="KW-0067">ATP-binding</keyword>
<dbReference type="SMART" id="SM00028">
    <property type="entry name" value="TPR"/>
    <property type="match status" value="8"/>
</dbReference>
<dbReference type="PROSITE" id="PS00108">
    <property type="entry name" value="PROTEIN_KINASE_ST"/>
    <property type="match status" value="1"/>
</dbReference>
<keyword evidence="7" id="KW-0812">Transmembrane</keyword>